<accession>A0A3D9XG58</accession>
<proteinExistence type="predicted"/>
<gene>
    <name evidence="1" type="ORF">BDD41_2204</name>
</gene>
<dbReference type="AlphaFoldDB" id="A0A3D9XG58"/>
<reference evidence="1 2" key="1">
    <citation type="submission" date="2018-08" db="EMBL/GenBank/DDBJ databases">
        <title>Genomic Encyclopedia of Archaeal and Bacterial Type Strains, Phase II (KMG-II): from individual species to whole genera.</title>
        <authorList>
            <person name="Goeker M."/>
        </authorList>
    </citation>
    <scope>NUCLEOTIDE SEQUENCE [LARGE SCALE GENOMIC DNA]</scope>
    <source>
        <strain evidence="1 2">DSM 17099</strain>
    </source>
</reference>
<sequence>MLYTNNPDMIAFTFGRVILRLAQDGTPIGADTVTQALIRIASGASVDRVSPEMAKSALMALRKLDITDEMAPSAPTPKRRLTAMANRLVA</sequence>
<comment type="caution">
    <text evidence="1">The sequence shown here is derived from an EMBL/GenBank/DDBJ whole genome shotgun (WGS) entry which is preliminary data.</text>
</comment>
<organism evidence="1 2">
    <name type="scientific">Paracoccus versutus</name>
    <name type="common">Thiobacillus versutus</name>
    <dbReference type="NCBI Taxonomy" id="34007"/>
    <lineage>
        <taxon>Bacteria</taxon>
        <taxon>Pseudomonadati</taxon>
        <taxon>Pseudomonadota</taxon>
        <taxon>Alphaproteobacteria</taxon>
        <taxon>Rhodobacterales</taxon>
        <taxon>Paracoccaceae</taxon>
        <taxon>Paracoccus</taxon>
    </lineage>
</organism>
<evidence type="ECO:0000313" key="1">
    <source>
        <dbReference type="EMBL" id="REF69497.1"/>
    </source>
</evidence>
<protein>
    <submittedName>
        <fullName evidence="1">Uncharacterized protein</fullName>
    </submittedName>
</protein>
<name>A0A3D9XG58_PARVE</name>
<dbReference type="EMBL" id="QTUJ01000002">
    <property type="protein sequence ID" value="REF69497.1"/>
    <property type="molecule type" value="Genomic_DNA"/>
</dbReference>
<evidence type="ECO:0000313" key="2">
    <source>
        <dbReference type="Proteomes" id="UP000256941"/>
    </source>
</evidence>
<dbReference type="Proteomes" id="UP000256941">
    <property type="component" value="Unassembled WGS sequence"/>
</dbReference>